<dbReference type="NCBIfam" id="NF003642">
    <property type="entry name" value="PRK05282.1"/>
    <property type="match status" value="1"/>
</dbReference>
<sequence>MRKLLLLSTSVLQNGKYLDYASDVIKAFFAENGVSKIVFIPYAAHDHDAYEKKVKDAFLEFGLELNSIHKSDNLMATVKEAQGFFVGGGNTFLLLKTLYDLNLLEAIKSRVLQDGIPYMGSSAGTNLATVNICTTNDMPIVHPPTLDAFGFLPFNINPHYLDHDPTSKHMGESRETRLSEYHDIPNAKSPPVLGLREGSWLQVKDDQILLKGSISNQTARLFVRGQQTKEHEVNSDLSFLLKM</sequence>
<dbReference type="SUPFAM" id="SSF52317">
    <property type="entry name" value="Class I glutamine amidotransferase-like"/>
    <property type="match status" value="1"/>
</dbReference>
<dbReference type="FunCoup" id="E9FSZ8">
    <property type="interactions" value="2"/>
</dbReference>
<dbReference type="OMA" id="PWGYAVE"/>
<dbReference type="InParanoid" id="E9FSZ8"/>
<keyword evidence="4" id="KW-0645">Protease</keyword>
<dbReference type="GO" id="GO:0006508">
    <property type="term" value="P:proteolysis"/>
    <property type="evidence" value="ECO:0007669"/>
    <property type="project" value="UniProtKB-KW"/>
</dbReference>
<comment type="subcellular location">
    <subcellularLocation>
        <location evidence="1">Cytoplasm</location>
    </subcellularLocation>
</comment>
<dbReference type="MEROPS" id="S51.002"/>
<dbReference type="AlphaFoldDB" id="E9FSZ8"/>
<organism evidence="12 13">
    <name type="scientific">Daphnia pulex</name>
    <name type="common">Water flea</name>
    <dbReference type="NCBI Taxonomy" id="6669"/>
    <lineage>
        <taxon>Eukaryota</taxon>
        <taxon>Metazoa</taxon>
        <taxon>Ecdysozoa</taxon>
        <taxon>Arthropoda</taxon>
        <taxon>Crustacea</taxon>
        <taxon>Branchiopoda</taxon>
        <taxon>Diplostraca</taxon>
        <taxon>Cladocera</taxon>
        <taxon>Anomopoda</taxon>
        <taxon>Daphniidae</taxon>
        <taxon>Daphnia</taxon>
    </lineage>
</organism>
<dbReference type="HOGENOM" id="CLU_071689_0_0_1"/>
<evidence type="ECO:0000256" key="11">
    <source>
        <dbReference type="ARBA" id="ARBA00075877"/>
    </source>
</evidence>
<dbReference type="FunFam" id="3.40.50.880:FF:000007">
    <property type="entry name" value="Peptidase E"/>
    <property type="match status" value="1"/>
</dbReference>
<dbReference type="Gene3D" id="3.40.50.880">
    <property type="match status" value="1"/>
</dbReference>
<comment type="function">
    <text evidence="9">Hydrolyzes dipeptides containing N-terminal aspartate residues.</text>
</comment>
<dbReference type="eggNOG" id="ENOG502QR7X">
    <property type="taxonomic scope" value="Eukaryota"/>
</dbReference>
<comment type="similarity">
    <text evidence="2">Belongs to the peptidase S51 family.</text>
</comment>
<name>E9FSZ8_DAPPU</name>
<reference evidence="12 13" key="1">
    <citation type="journal article" date="2011" name="Science">
        <title>The ecoresponsive genome of Daphnia pulex.</title>
        <authorList>
            <person name="Colbourne J.K."/>
            <person name="Pfrender M.E."/>
            <person name="Gilbert D."/>
            <person name="Thomas W.K."/>
            <person name="Tucker A."/>
            <person name="Oakley T.H."/>
            <person name="Tokishita S."/>
            <person name="Aerts A."/>
            <person name="Arnold G.J."/>
            <person name="Basu M.K."/>
            <person name="Bauer D.J."/>
            <person name="Caceres C.E."/>
            <person name="Carmel L."/>
            <person name="Casola C."/>
            <person name="Choi J.H."/>
            <person name="Detter J.C."/>
            <person name="Dong Q."/>
            <person name="Dusheyko S."/>
            <person name="Eads B.D."/>
            <person name="Frohlich T."/>
            <person name="Geiler-Samerotte K.A."/>
            <person name="Gerlach D."/>
            <person name="Hatcher P."/>
            <person name="Jogdeo S."/>
            <person name="Krijgsveld J."/>
            <person name="Kriventseva E.V."/>
            <person name="Kultz D."/>
            <person name="Laforsch C."/>
            <person name="Lindquist E."/>
            <person name="Lopez J."/>
            <person name="Manak J.R."/>
            <person name="Muller J."/>
            <person name="Pangilinan J."/>
            <person name="Patwardhan R.P."/>
            <person name="Pitluck S."/>
            <person name="Pritham E.J."/>
            <person name="Rechtsteiner A."/>
            <person name="Rho M."/>
            <person name="Rogozin I.B."/>
            <person name="Sakarya O."/>
            <person name="Salamov A."/>
            <person name="Schaack S."/>
            <person name="Shapiro H."/>
            <person name="Shiga Y."/>
            <person name="Skalitzky C."/>
            <person name="Smith Z."/>
            <person name="Souvorov A."/>
            <person name="Sung W."/>
            <person name="Tang Z."/>
            <person name="Tsuchiya D."/>
            <person name="Tu H."/>
            <person name="Vos H."/>
            <person name="Wang M."/>
            <person name="Wolf Y.I."/>
            <person name="Yamagata H."/>
            <person name="Yamada T."/>
            <person name="Ye Y."/>
            <person name="Shaw J.R."/>
            <person name="Andrews J."/>
            <person name="Crease T.J."/>
            <person name="Tang H."/>
            <person name="Lucas S.M."/>
            <person name="Robertson H.M."/>
            <person name="Bork P."/>
            <person name="Koonin E.V."/>
            <person name="Zdobnov E.M."/>
            <person name="Grigoriev I.V."/>
            <person name="Lynch M."/>
            <person name="Boore J.L."/>
        </authorList>
    </citation>
    <scope>NUCLEOTIDE SEQUENCE [LARGE SCALE GENOMIC DNA]</scope>
</reference>
<keyword evidence="3" id="KW-0963">Cytoplasm</keyword>
<dbReference type="InterPro" id="IPR005320">
    <property type="entry name" value="Peptidase_S51"/>
</dbReference>
<dbReference type="GO" id="GO:0008236">
    <property type="term" value="F:serine-type peptidase activity"/>
    <property type="evidence" value="ECO:0007669"/>
    <property type="project" value="UniProtKB-KW"/>
</dbReference>
<keyword evidence="13" id="KW-1185">Reference proteome</keyword>
<gene>
    <name evidence="12" type="ORF">DAPPUDRAFT_230152</name>
</gene>
<evidence type="ECO:0000313" key="12">
    <source>
        <dbReference type="EMBL" id="EFX89730.1"/>
    </source>
</evidence>
<dbReference type="PhylomeDB" id="E9FSZ8"/>
<evidence type="ECO:0000256" key="5">
    <source>
        <dbReference type="ARBA" id="ARBA00022801"/>
    </source>
</evidence>
<evidence type="ECO:0000256" key="6">
    <source>
        <dbReference type="ARBA" id="ARBA00022825"/>
    </source>
</evidence>
<evidence type="ECO:0000256" key="10">
    <source>
        <dbReference type="ARBA" id="ARBA00066675"/>
    </source>
</evidence>
<evidence type="ECO:0000256" key="9">
    <source>
        <dbReference type="ARBA" id="ARBA00058347"/>
    </source>
</evidence>
<dbReference type="Proteomes" id="UP000000305">
    <property type="component" value="Unassembled WGS sequence"/>
</dbReference>
<proteinExistence type="inferred from homology"/>
<keyword evidence="6" id="KW-0720">Serine protease</keyword>
<accession>E9FSZ8</accession>
<comment type="catalytic activity">
    <reaction evidence="8">
        <text>Dipeptidase E catalyzes the hydrolysis of dipeptides Asp-|-Xaa. It does not act on peptides with N-terminal Glu, Asn or Gln, nor does it cleave isoaspartyl peptides.</text>
        <dbReference type="EC" id="3.4.13.21"/>
    </reaction>
</comment>
<dbReference type="GO" id="GO:0005737">
    <property type="term" value="C:cytoplasm"/>
    <property type="evidence" value="ECO:0007669"/>
    <property type="project" value="UniProtKB-SubCell"/>
</dbReference>
<keyword evidence="7" id="KW-0224">Dipeptidase</keyword>
<dbReference type="GO" id="GO:0016805">
    <property type="term" value="F:dipeptidase activity"/>
    <property type="evidence" value="ECO:0007669"/>
    <property type="project" value="UniProtKB-KW"/>
</dbReference>
<dbReference type="PANTHER" id="PTHR20842:SF0">
    <property type="entry name" value="ALPHA-ASPARTYL DIPEPTIDASE"/>
    <property type="match status" value="1"/>
</dbReference>
<evidence type="ECO:0000256" key="4">
    <source>
        <dbReference type="ARBA" id="ARBA00022670"/>
    </source>
</evidence>
<evidence type="ECO:0000256" key="3">
    <source>
        <dbReference type="ARBA" id="ARBA00022490"/>
    </source>
</evidence>
<dbReference type="InterPro" id="IPR029062">
    <property type="entry name" value="Class_I_gatase-like"/>
</dbReference>
<dbReference type="CDD" id="cd03146">
    <property type="entry name" value="GAT1_Peptidase_E"/>
    <property type="match status" value="1"/>
</dbReference>
<dbReference type="STRING" id="6669.E9FSZ8"/>
<evidence type="ECO:0000256" key="8">
    <source>
        <dbReference type="ARBA" id="ARBA00050239"/>
    </source>
</evidence>
<dbReference type="EC" id="3.4.13.21" evidence="10"/>
<evidence type="ECO:0000256" key="7">
    <source>
        <dbReference type="ARBA" id="ARBA00022997"/>
    </source>
</evidence>
<evidence type="ECO:0000256" key="1">
    <source>
        <dbReference type="ARBA" id="ARBA00004496"/>
    </source>
</evidence>
<dbReference type="Pfam" id="PF03575">
    <property type="entry name" value="Peptidase_S51"/>
    <property type="match status" value="1"/>
</dbReference>
<dbReference type="EMBL" id="GL732524">
    <property type="protein sequence ID" value="EFX89730.1"/>
    <property type="molecule type" value="Genomic_DNA"/>
</dbReference>
<protein>
    <recommendedName>
        <fullName evidence="10">dipeptidase E</fullName>
        <ecNumber evidence="10">3.4.13.21</ecNumber>
    </recommendedName>
    <alternativeName>
        <fullName evidence="11">Asp-specific dipeptidase</fullName>
    </alternativeName>
</protein>
<evidence type="ECO:0000256" key="2">
    <source>
        <dbReference type="ARBA" id="ARBA00006534"/>
    </source>
</evidence>
<evidence type="ECO:0000313" key="13">
    <source>
        <dbReference type="Proteomes" id="UP000000305"/>
    </source>
</evidence>
<dbReference type="PANTHER" id="PTHR20842">
    <property type="entry name" value="PROTEASE S51 ALPHA-ASPARTYL DIPEPTIDASE"/>
    <property type="match status" value="1"/>
</dbReference>
<dbReference type="KEGG" id="dpx:DAPPUDRAFT_230152"/>
<dbReference type="OrthoDB" id="10052168at2759"/>
<keyword evidence="5" id="KW-0378">Hydrolase</keyword>